<organism evidence="5 6">
    <name type="scientific">Wandonia haliotis</name>
    <dbReference type="NCBI Taxonomy" id="574963"/>
    <lineage>
        <taxon>Bacteria</taxon>
        <taxon>Pseudomonadati</taxon>
        <taxon>Bacteroidota</taxon>
        <taxon>Flavobacteriia</taxon>
        <taxon>Flavobacteriales</taxon>
        <taxon>Crocinitomicaceae</taxon>
        <taxon>Wandonia</taxon>
    </lineage>
</organism>
<dbReference type="InterPro" id="IPR011990">
    <property type="entry name" value="TPR-like_helical_dom_sf"/>
</dbReference>
<gene>
    <name evidence="5" type="primary">bamD</name>
    <name evidence="5" type="ORF">GCM10009118_12690</name>
</gene>
<dbReference type="EMBL" id="BAAAFH010000007">
    <property type="protein sequence ID" value="GAA0874861.1"/>
    <property type="molecule type" value="Genomic_DNA"/>
</dbReference>
<evidence type="ECO:0000259" key="4">
    <source>
        <dbReference type="Pfam" id="PF13525"/>
    </source>
</evidence>
<proteinExistence type="predicted"/>
<keyword evidence="3" id="KW-0998">Cell outer membrane</keyword>
<sequence length="301" mass="35447">MAKKSKKITIYAPDLSFGRKYITFAVKQFNMRSVFIFLLLIGVVSISSCSNYNKIAKGDDYEQKKIYADKFYTNEQWDRSATLYEQIYQRYSKGPVGEESYFRLAKSHYMMEDYYLAGYYFKSYSERFFLSPFSEEATFLGAMCAVKNSPNYTLDQTETRSALSELQNFIELYPQSNLVDSCNSIMDRLRSKLEQKAYESAKLYDKMENYRASVTAFDSFVEEYPTSDKREEALFLATKSQFLLSQNSVESKKYDRFEETIKRSRKFASLFPNSKYLKDIESFREKSEKELETIRKTKIQP</sequence>
<dbReference type="InterPro" id="IPR039565">
    <property type="entry name" value="BamD-like"/>
</dbReference>
<dbReference type="NCBIfam" id="TIGR03302">
    <property type="entry name" value="OM_YfiO"/>
    <property type="match status" value="1"/>
</dbReference>
<keyword evidence="6" id="KW-1185">Reference proteome</keyword>
<keyword evidence="1" id="KW-0732">Signal</keyword>
<evidence type="ECO:0000313" key="5">
    <source>
        <dbReference type="EMBL" id="GAA0874861.1"/>
    </source>
</evidence>
<name>A0ABP3XZR8_9FLAO</name>
<evidence type="ECO:0000256" key="3">
    <source>
        <dbReference type="ARBA" id="ARBA00023237"/>
    </source>
</evidence>
<dbReference type="Proteomes" id="UP001501126">
    <property type="component" value="Unassembled WGS sequence"/>
</dbReference>
<accession>A0ABP3XZR8</accession>
<reference evidence="6" key="1">
    <citation type="journal article" date="2019" name="Int. J. Syst. Evol. Microbiol.">
        <title>The Global Catalogue of Microorganisms (GCM) 10K type strain sequencing project: providing services to taxonomists for standard genome sequencing and annotation.</title>
        <authorList>
            <consortium name="The Broad Institute Genomics Platform"/>
            <consortium name="The Broad Institute Genome Sequencing Center for Infectious Disease"/>
            <person name="Wu L."/>
            <person name="Ma J."/>
        </authorList>
    </citation>
    <scope>NUCLEOTIDE SEQUENCE [LARGE SCALE GENOMIC DNA]</scope>
    <source>
        <strain evidence="6">JCM 16083</strain>
    </source>
</reference>
<comment type="caution">
    <text evidence="5">The sequence shown here is derived from an EMBL/GenBank/DDBJ whole genome shotgun (WGS) entry which is preliminary data.</text>
</comment>
<protein>
    <submittedName>
        <fullName evidence="5">Outer membrane protein assembly factor BamD</fullName>
    </submittedName>
</protein>
<dbReference type="Pfam" id="PF13525">
    <property type="entry name" value="YfiO"/>
    <property type="match status" value="1"/>
</dbReference>
<dbReference type="Gene3D" id="1.25.40.10">
    <property type="entry name" value="Tetratricopeptide repeat domain"/>
    <property type="match status" value="1"/>
</dbReference>
<evidence type="ECO:0000313" key="6">
    <source>
        <dbReference type="Proteomes" id="UP001501126"/>
    </source>
</evidence>
<feature type="domain" description="Outer membrane lipoprotein BamD-like" evidence="4">
    <location>
        <begin position="68"/>
        <end position="238"/>
    </location>
</feature>
<keyword evidence="2" id="KW-0472">Membrane</keyword>
<evidence type="ECO:0000256" key="2">
    <source>
        <dbReference type="ARBA" id="ARBA00023136"/>
    </source>
</evidence>
<evidence type="ECO:0000256" key="1">
    <source>
        <dbReference type="ARBA" id="ARBA00022729"/>
    </source>
</evidence>
<dbReference type="InterPro" id="IPR017689">
    <property type="entry name" value="BamD"/>
</dbReference>